<dbReference type="RefSeq" id="WP_047876718.1">
    <property type="nucleotide sequence ID" value="NZ_BMYC01000005.1"/>
</dbReference>
<feature type="domain" description="AB hydrolase-1" evidence="3">
    <location>
        <begin position="60"/>
        <end position="299"/>
    </location>
</feature>
<dbReference type="InterPro" id="IPR000073">
    <property type="entry name" value="AB_hydrolase_1"/>
</dbReference>
<dbReference type="NCBIfam" id="NF008218">
    <property type="entry name" value="PRK10985.1"/>
    <property type="match status" value="1"/>
</dbReference>
<protein>
    <submittedName>
        <fullName evidence="4">Hydrolase</fullName>
    </submittedName>
</protein>
<dbReference type="EMBL" id="LDOV01000054">
    <property type="protein sequence ID" value="KLU98419.1"/>
    <property type="molecule type" value="Genomic_DNA"/>
</dbReference>
<sequence>MHPFTPAHGLRNAHLQTLLPRFLRRHPLFTPVTQRIDTPDGDFLDLAWTDAPETCAPDQPVMVLFHGLEGSFHSPYANGLLHAAKQQGWLGVMMHFRGCSGEMNRLPRSYHSGETGDARFFLHWLRQQLPTQPFMAVGVSLGGNMLVNYLAETQTASDVVAAQVISPPLDLAACSERIQQGFSQVYQRYLLGSMKRNLDQKIAAHPEAMPVDTARAQQIATLWQFDEHITAPLHGFANADDYYRRCSGLSKLHQIITPLRIIHAKDDPFMTEAVIPPQPLPAHIDYHLSEHGGHVGFVTGHWRKPTFWLEHTVPAWFTQHLQTLYK</sequence>
<gene>
    <name evidence="4" type="ORF">ABT58_22675</name>
</gene>
<dbReference type="AlphaFoldDB" id="A0A0J1GFD8"/>
<name>A0A0J1GFD8_9GAMM</name>
<dbReference type="Proteomes" id="UP000036426">
    <property type="component" value="Unassembled WGS sequence"/>
</dbReference>
<feature type="active site" description="Charge relay system" evidence="2">
    <location>
        <position position="294"/>
    </location>
</feature>
<dbReference type="FunFam" id="3.40.50.1820:FF:000080">
    <property type="entry name" value="Alpha/beta hydrolase"/>
    <property type="match status" value="1"/>
</dbReference>
<dbReference type="InterPro" id="IPR050960">
    <property type="entry name" value="AB_hydrolase_4_sf"/>
</dbReference>
<dbReference type="PIRSF" id="PIRSF005211">
    <property type="entry name" value="Ab_hydro_YheT"/>
    <property type="match status" value="1"/>
</dbReference>
<feature type="active site" description="Charge relay system" evidence="2">
    <location>
        <position position="140"/>
    </location>
</feature>
<comment type="similarity">
    <text evidence="1">Belongs to the AB hydrolase superfamily. AB hydrolase 4 family.</text>
</comment>
<keyword evidence="4" id="KW-0378">Hydrolase</keyword>
<keyword evidence="5" id="KW-1185">Reference proteome</keyword>
<dbReference type="GO" id="GO:0047372">
    <property type="term" value="F:monoacylglycerol lipase activity"/>
    <property type="evidence" value="ECO:0007669"/>
    <property type="project" value="TreeGrafter"/>
</dbReference>
<dbReference type="SUPFAM" id="SSF53474">
    <property type="entry name" value="alpha/beta-Hydrolases"/>
    <property type="match status" value="1"/>
</dbReference>
<evidence type="ECO:0000256" key="2">
    <source>
        <dbReference type="PIRSR" id="PIRSR005211-1"/>
    </source>
</evidence>
<dbReference type="InterPro" id="IPR029058">
    <property type="entry name" value="AB_hydrolase_fold"/>
</dbReference>
<reference evidence="4 5" key="1">
    <citation type="submission" date="2015-05" db="EMBL/GenBank/DDBJ databases">
        <title>Photobacterium galathea sp. nov.</title>
        <authorList>
            <person name="Machado H."/>
            <person name="Gram L."/>
        </authorList>
    </citation>
    <scope>NUCLEOTIDE SEQUENCE [LARGE SCALE GENOMIC DNA]</scope>
    <source>
        <strain evidence="4 5">DSM 25995</strain>
    </source>
</reference>
<proteinExistence type="inferred from homology"/>
<dbReference type="PANTHER" id="PTHR10794">
    <property type="entry name" value="ABHYDROLASE DOMAIN-CONTAINING PROTEIN"/>
    <property type="match status" value="1"/>
</dbReference>
<dbReference type="PANTHER" id="PTHR10794:SF94">
    <property type="entry name" value="ESTERASE YHET-RELATED"/>
    <property type="match status" value="1"/>
</dbReference>
<dbReference type="OrthoDB" id="332676at2"/>
<evidence type="ECO:0000256" key="1">
    <source>
        <dbReference type="ARBA" id="ARBA00010884"/>
    </source>
</evidence>
<evidence type="ECO:0000313" key="4">
    <source>
        <dbReference type="EMBL" id="KLU98419.1"/>
    </source>
</evidence>
<organism evidence="4 5">
    <name type="scientific">Photobacterium aphoticum</name>
    <dbReference type="NCBI Taxonomy" id="754436"/>
    <lineage>
        <taxon>Bacteria</taxon>
        <taxon>Pseudomonadati</taxon>
        <taxon>Pseudomonadota</taxon>
        <taxon>Gammaproteobacteria</taxon>
        <taxon>Vibrionales</taxon>
        <taxon>Vibrionaceae</taxon>
        <taxon>Photobacterium</taxon>
    </lineage>
</organism>
<dbReference type="InterPro" id="IPR012020">
    <property type="entry name" value="ABHD4"/>
</dbReference>
<evidence type="ECO:0000259" key="3">
    <source>
        <dbReference type="Pfam" id="PF00561"/>
    </source>
</evidence>
<dbReference type="PATRIC" id="fig|754436.4.peg.4763"/>
<dbReference type="Gene3D" id="3.40.50.1820">
    <property type="entry name" value="alpha/beta hydrolase"/>
    <property type="match status" value="1"/>
</dbReference>
<comment type="caution">
    <text evidence="4">The sequence shown here is derived from an EMBL/GenBank/DDBJ whole genome shotgun (WGS) entry which is preliminary data.</text>
</comment>
<dbReference type="Pfam" id="PF00561">
    <property type="entry name" value="Abhydrolase_1"/>
    <property type="match status" value="1"/>
</dbReference>
<evidence type="ECO:0000313" key="5">
    <source>
        <dbReference type="Proteomes" id="UP000036426"/>
    </source>
</evidence>
<accession>A0A0J1GFD8</accession>
<dbReference type="GO" id="GO:0034338">
    <property type="term" value="F:short-chain carboxylesterase activity"/>
    <property type="evidence" value="ECO:0007669"/>
    <property type="project" value="TreeGrafter"/>
</dbReference>
<feature type="active site" description="Charge relay system" evidence="2">
    <location>
        <position position="267"/>
    </location>
</feature>